<name>A0AAV7KBI0_9METZ</name>
<protein>
    <submittedName>
        <fullName evidence="1">Uncharacterized protein</fullName>
    </submittedName>
</protein>
<dbReference type="AlphaFoldDB" id="A0AAV7KBI0"/>
<accession>A0AAV7KBI0</accession>
<organism evidence="1 2">
    <name type="scientific">Oopsacas minuta</name>
    <dbReference type="NCBI Taxonomy" id="111878"/>
    <lineage>
        <taxon>Eukaryota</taxon>
        <taxon>Metazoa</taxon>
        <taxon>Porifera</taxon>
        <taxon>Hexactinellida</taxon>
        <taxon>Hexasterophora</taxon>
        <taxon>Lyssacinosida</taxon>
        <taxon>Leucopsacidae</taxon>
        <taxon>Oopsacas</taxon>
    </lineage>
</organism>
<evidence type="ECO:0000313" key="2">
    <source>
        <dbReference type="Proteomes" id="UP001165289"/>
    </source>
</evidence>
<sequence length="183" mass="21590">MEQKCVKLDVPIHTRNLLFGKPHGKAYREVLQNYNLQINVPVNPKEPIIVHGLYPDFRYGTRELKKLIQNTLNLGFVLEVIISNTFARELKTKLKNDLENIEINSNCMIEVMDTNLVIHYLEEESLNSAKTELTKLMVKFNENNRPKLKRIKEPLKEPLKEEYQMVDEFWFAKDMRRPAHNVI</sequence>
<dbReference type="Proteomes" id="UP001165289">
    <property type="component" value="Unassembled WGS sequence"/>
</dbReference>
<comment type="caution">
    <text evidence="1">The sequence shown here is derived from an EMBL/GenBank/DDBJ whole genome shotgun (WGS) entry which is preliminary data.</text>
</comment>
<proteinExistence type="predicted"/>
<keyword evidence="2" id="KW-1185">Reference proteome</keyword>
<reference evidence="1 2" key="1">
    <citation type="journal article" date="2023" name="BMC Biol.">
        <title>The compact genome of the sponge Oopsacas minuta (Hexactinellida) is lacking key metazoan core genes.</title>
        <authorList>
            <person name="Santini S."/>
            <person name="Schenkelaars Q."/>
            <person name="Jourda C."/>
            <person name="Duchesne M."/>
            <person name="Belahbib H."/>
            <person name="Rocher C."/>
            <person name="Selva M."/>
            <person name="Riesgo A."/>
            <person name="Vervoort M."/>
            <person name="Leys S.P."/>
            <person name="Kodjabachian L."/>
            <person name="Le Bivic A."/>
            <person name="Borchiellini C."/>
            <person name="Claverie J.M."/>
            <person name="Renard E."/>
        </authorList>
    </citation>
    <scope>NUCLEOTIDE SEQUENCE [LARGE SCALE GENOMIC DNA]</scope>
    <source>
        <strain evidence="1">SPO-2</strain>
    </source>
</reference>
<dbReference type="EMBL" id="JAKMXF010000110">
    <property type="protein sequence ID" value="KAI6658060.1"/>
    <property type="molecule type" value="Genomic_DNA"/>
</dbReference>
<evidence type="ECO:0000313" key="1">
    <source>
        <dbReference type="EMBL" id="KAI6658060.1"/>
    </source>
</evidence>
<gene>
    <name evidence="1" type="ORF">LOD99_15773</name>
</gene>